<dbReference type="GO" id="GO:0000228">
    <property type="term" value="C:nuclear chromosome"/>
    <property type="evidence" value="ECO:0007669"/>
    <property type="project" value="TreeGrafter"/>
</dbReference>
<dbReference type="GO" id="GO:0007131">
    <property type="term" value="P:reciprocal meiotic recombination"/>
    <property type="evidence" value="ECO:0007669"/>
    <property type="project" value="TreeGrafter"/>
</dbReference>
<feature type="region of interest" description="Disordered" evidence="11">
    <location>
        <begin position="532"/>
        <end position="588"/>
    </location>
</feature>
<dbReference type="GO" id="GO:0005524">
    <property type="term" value="F:ATP binding"/>
    <property type="evidence" value="ECO:0007669"/>
    <property type="project" value="InterPro"/>
</dbReference>
<dbReference type="InterPro" id="IPR002815">
    <property type="entry name" value="Spo11/TopoVI_A"/>
</dbReference>
<dbReference type="Proteomes" id="UP000624244">
    <property type="component" value="Unassembled WGS sequence"/>
</dbReference>
<evidence type="ECO:0000256" key="6">
    <source>
        <dbReference type="ARBA" id="ARBA00022842"/>
    </source>
</evidence>
<evidence type="ECO:0000259" key="12">
    <source>
        <dbReference type="Pfam" id="PF04406"/>
    </source>
</evidence>
<comment type="similarity">
    <text evidence="3 10">Belongs to the TOP6A family.</text>
</comment>
<feature type="region of interest" description="Disordered" evidence="11">
    <location>
        <begin position="830"/>
        <end position="906"/>
    </location>
</feature>
<evidence type="ECO:0000313" key="14">
    <source>
        <dbReference type="EMBL" id="KAF5854482.1"/>
    </source>
</evidence>
<gene>
    <name evidence="14" type="ORF">GGP41_007248</name>
</gene>
<feature type="compositionally biased region" description="Low complexity" evidence="11">
    <location>
        <begin position="577"/>
        <end position="588"/>
    </location>
</feature>
<comment type="catalytic activity">
    <reaction evidence="1 10">
        <text>ATP-dependent breakage, passage and rejoining of double-stranded DNA.</text>
        <dbReference type="EC" id="5.6.2.2"/>
    </reaction>
</comment>
<evidence type="ECO:0000256" key="2">
    <source>
        <dbReference type="ARBA" id="ARBA00001946"/>
    </source>
</evidence>
<feature type="region of interest" description="Disordered" evidence="11">
    <location>
        <begin position="949"/>
        <end position="972"/>
    </location>
</feature>
<sequence length="1026" mass="112168">MDEDDFEDLLFVDPGTPMYPSDILLDDSDDDILFSNRDAQSHDWKSADTTSSPNIAGVVSGGHTFPNSVINIYEQHGCHIAEITQRPVRDRYWVIARIEAMLERIIDSLLGQHESLTIRLKSRANFSRRNAPSNEGDGSIPKPKERDINFPGANAQEAWKFSRCPSVFQTVLLRILELIHGSLLDNTVMTKRDIYYRHPDLFVKQSVVDRYVDDLACTFDITRSQLNVVRNVRRGQFDMTNACISDCCCERLSGRKLQIRASQQPVSWNEQYLIPYQGLLIPVVRDDDSWGLTEIHWVLIIEKEATFRSLIGSAQWSTLGLHGVVVTAKGYPDVASRQFLRQLGNNAPQIPMFVLVDLDPDGIAILSTYKYGSYRLMHEDVALMNTPALSLPNVRWLGVKSDNMSLSLVGEHGTKRKMIHQLQGLMRLTMRDRTKATRMLEWDLCGEDGLERDWRRELQWMLMLNVKAEMQVLDELSGGLVSWLSDQLGDAGNLLVTDTKIGSDCSDDGHVQQLGRHAKRAYNALTCSLETEPTMSGSATLPNDPRISFQAPSLSQGSASHSSCEQHGSATTESNATPQPLTSTTTTKQSVPLGVFSTLLGSNSTSTLSAQPILSDEAVPAILIHAQPPDTQEGPSDLTASLSSVPSATTTLTNTLPPTQSAALRALNAPAFHSSPSKSKSAKSTSSRTTVTSQPVVVRTYSGSRHTSRAGSGFNTPRSFAMNGNNHTSALSAGLAGRSEQLPSADDFSFSAILRAVDPEIKDAIDAIAEICARSRMSLADEYDSHLPPQGEITGTGPGWAASTGALVGRGRLNRISQGWTAADNTLMAVPEASSSSERLAQEGKVESNKKRSQSAYGSLKSVISGGSGKRKAIDGDTFREQEASSSKQDEVQNLGPPWAVHTSTSSSHPAITLAAPTASKHLSLDTSSTMQDKIDFLMHTSDMRAQNEALQRPPSLQRRQTTRSLPSSRARAGTLGSLKAWLPWPRPSDLNHDAQQELARAEDQLRRMLMSPQNIGKGKATVSVV</sequence>
<dbReference type="CDD" id="cd00223">
    <property type="entry name" value="TOPRIM_TopoIIB_SPO"/>
    <property type="match status" value="1"/>
</dbReference>
<dbReference type="GO" id="GO:0003918">
    <property type="term" value="F:DNA topoisomerase type II (double strand cut, ATP-hydrolyzing) activity"/>
    <property type="evidence" value="ECO:0007669"/>
    <property type="project" value="UniProtKB-UniRule"/>
</dbReference>
<feature type="compositionally biased region" description="Polar residues" evidence="11">
    <location>
        <begin position="532"/>
        <end position="541"/>
    </location>
</feature>
<dbReference type="Gene3D" id="3.40.1360.10">
    <property type="match status" value="1"/>
</dbReference>
<feature type="compositionally biased region" description="Polar residues" evidence="11">
    <location>
        <begin position="629"/>
        <end position="648"/>
    </location>
</feature>
<reference evidence="14" key="1">
    <citation type="submission" date="2019-11" db="EMBL/GenBank/DDBJ databases">
        <title>Bipolaris sorokiniana Genome sequencing.</title>
        <authorList>
            <person name="Wang H."/>
        </authorList>
    </citation>
    <scope>NUCLEOTIDE SEQUENCE</scope>
</reference>
<evidence type="ECO:0000256" key="11">
    <source>
        <dbReference type="SAM" id="MobiDB-lite"/>
    </source>
</evidence>
<dbReference type="Gene3D" id="1.10.10.10">
    <property type="entry name" value="Winged helix-like DNA-binding domain superfamily/Winged helix DNA-binding domain"/>
    <property type="match status" value="1"/>
</dbReference>
<dbReference type="EC" id="5.6.2.2" evidence="4"/>
<evidence type="ECO:0000256" key="10">
    <source>
        <dbReference type="PROSITE-ProRule" id="PRU01385"/>
    </source>
</evidence>
<protein>
    <recommendedName>
        <fullName evidence="4">DNA topoisomerase (ATP-hydrolyzing)</fullName>
        <ecNumber evidence="4">5.6.2.2</ecNumber>
    </recommendedName>
</protein>
<feature type="compositionally biased region" description="Basic and acidic residues" evidence="11">
    <location>
        <begin position="840"/>
        <end position="850"/>
    </location>
</feature>
<feature type="domain" description="Topoisomerase 6 subunit A/Spo11 TOPRIM" evidence="13">
    <location>
        <begin position="297"/>
        <end position="477"/>
    </location>
</feature>
<feature type="compositionally biased region" description="Polar residues" evidence="11">
    <location>
        <begin position="550"/>
        <end position="576"/>
    </location>
</feature>
<dbReference type="EMBL" id="WNKQ01000001">
    <property type="protein sequence ID" value="KAF5854482.1"/>
    <property type="molecule type" value="Genomic_DNA"/>
</dbReference>
<feature type="region of interest" description="Disordered" evidence="11">
    <location>
        <begin position="671"/>
        <end position="721"/>
    </location>
</feature>
<evidence type="ECO:0000256" key="5">
    <source>
        <dbReference type="ARBA" id="ARBA00022723"/>
    </source>
</evidence>
<feature type="active site" description="O-(5'-phospho-DNA)-tyrosine intermediate" evidence="10">
    <location>
        <position position="196"/>
    </location>
</feature>
<evidence type="ECO:0000256" key="4">
    <source>
        <dbReference type="ARBA" id="ARBA00012895"/>
    </source>
</evidence>
<dbReference type="SUPFAM" id="SSF56726">
    <property type="entry name" value="DNA topoisomerase IV, alpha subunit"/>
    <property type="match status" value="1"/>
</dbReference>
<keyword evidence="9 10" id="KW-0413">Isomerase</keyword>
<keyword evidence="8 10" id="KW-0238">DNA-binding</keyword>
<dbReference type="InterPro" id="IPR036388">
    <property type="entry name" value="WH-like_DNA-bd_sf"/>
</dbReference>
<keyword evidence="7 10" id="KW-0799">Topoisomerase</keyword>
<dbReference type="PANTHER" id="PTHR10848:SF0">
    <property type="entry name" value="MEIOTIC RECOMBINATION PROTEIN SPO11"/>
    <property type="match status" value="1"/>
</dbReference>
<dbReference type="GO" id="GO:0042138">
    <property type="term" value="P:meiotic DNA double-strand break formation"/>
    <property type="evidence" value="ECO:0007669"/>
    <property type="project" value="TreeGrafter"/>
</dbReference>
<dbReference type="PROSITE" id="PS52041">
    <property type="entry name" value="TOPO_IIB"/>
    <property type="match status" value="1"/>
</dbReference>
<dbReference type="GO" id="GO:0003677">
    <property type="term" value="F:DNA binding"/>
    <property type="evidence" value="ECO:0007669"/>
    <property type="project" value="UniProtKB-UniRule"/>
</dbReference>
<feature type="region of interest" description="Disordered" evidence="11">
    <location>
        <begin position="127"/>
        <end position="147"/>
    </location>
</feature>
<feature type="region of interest" description="Disordered" evidence="11">
    <location>
        <begin position="627"/>
        <end position="650"/>
    </location>
</feature>
<feature type="compositionally biased region" description="Polar residues" evidence="11">
    <location>
        <begin position="701"/>
        <end position="721"/>
    </location>
</feature>
<feature type="compositionally biased region" description="Basic and acidic residues" evidence="11">
    <location>
        <begin position="872"/>
        <end position="891"/>
    </location>
</feature>
<dbReference type="InterPro" id="IPR013049">
    <property type="entry name" value="Spo11/TopoVI_A_N"/>
</dbReference>
<organism evidence="14 15">
    <name type="scientific">Cochliobolus sativus</name>
    <name type="common">Common root rot and spot blotch fungus</name>
    <name type="synonym">Bipolaris sorokiniana</name>
    <dbReference type="NCBI Taxonomy" id="45130"/>
    <lineage>
        <taxon>Eukaryota</taxon>
        <taxon>Fungi</taxon>
        <taxon>Dikarya</taxon>
        <taxon>Ascomycota</taxon>
        <taxon>Pezizomycotina</taxon>
        <taxon>Dothideomycetes</taxon>
        <taxon>Pleosporomycetidae</taxon>
        <taxon>Pleosporales</taxon>
        <taxon>Pleosporineae</taxon>
        <taxon>Pleosporaceae</taxon>
        <taxon>Bipolaris</taxon>
    </lineage>
</organism>
<dbReference type="InterPro" id="IPR034136">
    <property type="entry name" value="TOPRIM_Topo6A/Spo11"/>
</dbReference>
<dbReference type="PRINTS" id="PR01550">
    <property type="entry name" value="TOP6AFAMILY"/>
</dbReference>
<evidence type="ECO:0000256" key="8">
    <source>
        <dbReference type="ARBA" id="ARBA00023125"/>
    </source>
</evidence>
<dbReference type="Pfam" id="PF21180">
    <property type="entry name" value="TOP6A-Spo11_Toprim"/>
    <property type="match status" value="1"/>
</dbReference>
<evidence type="ECO:0000256" key="3">
    <source>
        <dbReference type="ARBA" id="ARBA00006559"/>
    </source>
</evidence>
<accession>A0A8H5ZRR8</accession>
<evidence type="ECO:0000313" key="15">
    <source>
        <dbReference type="Proteomes" id="UP000624244"/>
    </source>
</evidence>
<dbReference type="FunFam" id="3.40.1360.10:FF:000018">
    <property type="entry name" value="Type II DNA topoisomerase VI subunit A"/>
    <property type="match status" value="1"/>
</dbReference>
<dbReference type="Pfam" id="PF04406">
    <property type="entry name" value="TP6A_N"/>
    <property type="match status" value="1"/>
</dbReference>
<name>A0A8H5ZRR8_COCSA</name>
<dbReference type="GO" id="GO:0000706">
    <property type="term" value="P:meiotic DNA double-strand break processing"/>
    <property type="evidence" value="ECO:0007669"/>
    <property type="project" value="TreeGrafter"/>
</dbReference>
<dbReference type="PANTHER" id="PTHR10848">
    <property type="entry name" value="MEIOTIC RECOMBINATION PROTEIN SPO11"/>
    <property type="match status" value="1"/>
</dbReference>
<proteinExistence type="inferred from homology"/>
<evidence type="ECO:0000256" key="1">
    <source>
        <dbReference type="ARBA" id="ARBA00000185"/>
    </source>
</evidence>
<feature type="compositionally biased region" description="Polar residues" evidence="11">
    <location>
        <begin position="958"/>
        <end position="968"/>
    </location>
</feature>
<comment type="cofactor">
    <cofactor evidence="2">
        <name>Mg(2+)</name>
        <dbReference type="ChEBI" id="CHEBI:18420"/>
    </cofactor>
</comment>
<evidence type="ECO:0000256" key="9">
    <source>
        <dbReference type="ARBA" id="ARBA00023235"/>
    </source>
</evidence>
<feature type="domain" description="Spo11/DNA topoisomerase VI subunit A N-terminal" evidence="12">
    <location>
        <begin position="170"/>
        <end position="228"/>
    </location>
</feature>
<keyword evidence="6" id="KW-0460">Magnesium</keyword>
<evidence type="ECO:0000256" key="7">
    <source>
        <dbReference type="ARBA" id="ARBA00023029"/>
    </source>
</evidence>
<evidence type="ECO:0000259" key="13">
    <source>
        <dbReference type="Pfam" id="PF21180"/>
    </source>
</evidence>
<comment type="caution">
    <text evidence="14">The sequence shown here is derived from an EMBL/GenBank/DDBJ whole genome shotgun (WGS) entry which is preliminary data.</text>
</comment>
<dbReference type="GO" id="GO:0046872">
    <property type="term" value="F:metal ion binding"/>
    <property type="evidence" value="ECO:0007669"/>
    <property type="project" value="UniProtKB-KW"/>
</dbReference>
<dbReference type="InterPro" id="IPR036078">
    <property type="entry name" value="Spo11/TopoVI_A_sf"/>
</dbReference>
<feature type="compositionally biased region" description="Low complexity" evidence="11">
    <location>
        <begin position="674"/>
        <end position="700"/>
    </location>
</feature>
<dbReference type="AlphaFoldDB" id="A0A8H5ZRR8"/>
<keyword evidence="5" id="KW-0479">Metal-binding</keyword>